<evidence type="ECO:0008006" key="4">
    <source>
        <dbReference type="Google" id="ProtNLM"/>
    </source>
</evidence>
<evidence type="ECO:0000313" key="3">
    <source>
        <dbReference type="Proteomes" id="UP000581206"/>
    </source>
</evidence>
<organism evidence="2 3">
    <name type="scientific">Cellulomonas denverensis</name>
    <dbReference type="NCBI Taxonomy" id="264297"/>
    <lineage>
        <taxon>Bacteria</taxon>
        <taxon>Bacillati</taxon>
        <taxon>Actinomycetota</taxon>
        <taxon>Actinomycetes</taxon>
        <taxon>Micrococcales</taxon>
        <taxon>Cellulomonadaceae</taxon>
        <taxon>Cellulomonas</taxon>
    </lineage>
</organism>
<feature type="transmembrane region" description="Helical" evidence="1">
    <location>
        <begin position="44"/>
        <end position="64"/>
    </location>
</feature>
<feature type="transmembrane region" description="Helical" evidence="1">
    <location>
        <begin position="102"/>
        <end position="124"/>
    </location>
</feature>
<proteinExistence type="predicted"/>
<feature type="transmembrane region" description="Helical" evidence="1">
    <location>
        <begin position="130"/>
        <end position="148"/>
    </location>
</feature>
<accession>A0A7X6KXL0</accession>
<keyword evidence="3" id="KW-1185">Reference proteome</keyword>
<dbReference type="Proteomes" id="UP000581206">
    <property type="component" value="Unassembled WGS sequence"/>
</dbReference>
<sequence length="169" mass="17730">MSTEQPETPPSAEQARRAREREILAATAAPQTAPVFRTALRATLLLTAALVVLGGGIGLAVAGLPGLWGALIGAALALVFSGATPLSMLLTASSTVQRMTAVVMVTWLAKVVVVIAVLVVLRGLDFYDQRVFGIVLLVGVAASALLDYRAVVRHRVPYITPDSPNSEQM</sequence>
<feature type="transmembrane region" description="Helical" evidence="1">
    <location>
        <begin position="70"/>
        <end position="90"/>
    </location>
</feature>
<dbReference type="AlphaFoldDB" id="A0A7X6KXL0"/>
<comment type="caution">
    <text evidence="2">The sequence shown here is derived from an EMBL/GenBank/DDBJ whole genome shotgun (WGS) entry which is preliminary data.</text>
</comment>
<name>A0A7X6KXL0_9CELL</name>
<dbReference type="RefSeq" id="WP_168631183.1">
    <property type="nucleotide sequence ID" value="NZ_BONL01000020.1"/>
</dbReference>
<keyword evidence="1" id="KW-0472">Membrane</keyword>
<evidence type="ECO:0000256" key="1">
    <source>
        <dbReference type="SAM" id="Phobius"/>
    </source>
</evidence>
<evidence type="ECO:0000313" key="2">
    <source>
        <dbReference type="EMBL" id="NKY24059.1"/>
    </source>
</evidence>
<protein>
    <recommendedName>
        <fullName evidence="4">ATP synthase protein I</fullName>
    </recommendedName>
</protein>
<keyword evidence="1" id="KW-0812">Transmembrane</keyword>
<dbReference type="EMBL" id="JAAXOX010000011">
    <property type="protein sequence ID" value="NKY24059.1"/>
    <property type="molecule type" value="Genomic_DNA"/>
</dbReference>
<keyword evidence="1" id="KW-1133">Transmembrane helix</keyword>
<gene>
    <name evidence="2" type="ORF">HGA03_15425</name>
</gene>
<reference evidence="2 3" key="1">
    <citation type="submission" date="2020-04" db="EMBL/GenBank/DDBJ databases">
        <title>MicrobeNet Type strains.</title>
        <authorList>
            <person name="Nicholson A.C."/>
        </authorList>
    </citation>
    <scope>NUCLEOTIDE SEQUENCE [LARGE SCALE GENOMIC DNA]</scope>
    <source>
        <strain evidence="2 3">ATCC BAA-788</strain>
    </source>
</reference>